<feature type="compositionally biased region" description="Polar residues" evidence="1">
    <location>
        <begin position="47"/>
        <end position="77"/>
    </location>
</feature>
<evidence type="ECO:0000256" key="1">
    <source>
        <dbReference type="SAM" id="MobiDB-lite"/>
    </source>
</evidence>
<comment type="caution">
    <text evidence="2">The sequence shown here is derived from an EMBL/GenBank/DDBJ whole genome shotgun (WGS) entry which is preliminary data.</text>
</comment>
<feature type="region of interest" description="Disordered" evidence="1">
    <location>
        <begin position="24"/>
        <end position="105"/>
    </location>
</feature>
<organism evidence="2 3">
    <name type="scientific">Brassica carinata</name>
    <name type="common">Ethiopian mustard</name>
    <name type="synonym">Abyssinian cabbage</name>
    <dbReference type="NCBI Taxonomy" id="52824"/>
    <lineage>
        <taxon>Eukaryota</taxon>
        <taxon>Viridiplantae</taxon>
        <taxon>Streptophyta</taxon>
        <taxon>Embryophyta</taxon>
        <taxon>Tracheophyta</taxon>
        <taxon>Spermatophyta</taxon>
        <taxon>Magnoliopsida</taxon>
        <taxon>eudicotyledons</taxon>
        <taxon>Gunneridae</taxon>
        <taxon>Pentapetalae</taxon>
        <taxon>rosids</taxon>
        <taxon>malvids</taxon>
        <taxon>Brassicales</taxon>
        <taxon>Brassicaceae</taxon>
        <taxon>Brassiceae</taxon>
        <taxon>Brassica</taxon>
    </lineage>
</organism>
<reference evidence="2 3" key="1">
    <citation type="submission" date="2020-02" db="EMBL/GenBank/DDBJ databases">
        <authorList>
            <person name="Ma Q."/>
            <person name="Huang Y."/>
            <person name="Song X."/>
            <person name="Pei D."/>
        </authorList>
    </citation>
    <scope>NUCLEOTIDE SEQUENCE [LARGE SCALE GENOMIC DNA]</scope>
    <source>
        <strain evidence="2">Sxm20200214</strain>
        <tissue evidence="2">Leaf</tissue>
    </source>
</reference>
<evidence type="ECO:0000313" key="3">
    <source>
        <dbReference type="Proteomes" id="UP000886595"/>
    </source>
</evidence>
<sequence length="134" mass="14342">MSEIDGLRMHIGYGGSMSYKGGKFSYSGGVYADGETNPKQPKRQKKTQSQSSINTHVVTSSCPEASTRPSSSISTDAATRPPSTGRGRGRPPGKGQARREVVPRGHGVYISPFTNRVFEVYGESSRVIGSSSKE</sequence>
<dbReference type="EMBL" id="JAAMPC010000011">
    <property type="protein sequence ID" value="KAG2284049.1"/>
    <property type="molecule type" value="Genomic_DNA"/>
</dbReference>
<dbReference type="Proteomes" id="UP000886595">
    <property type="component" value="Unassembled WGS sequence"/>
</dbReference>
<gene>
    <name evidence="2" type="ORF">Bca52824_055269</name>
</gene>
<protein>
    <submittedName>
        <fullName evidence="2">Uncharacterized protein</fullName>
    </submittedName>
</protein>
<name>A0A8X7REZ1_BRACI</name>
<dbReference type="OrthoDB" id="1135198at2759"/>
<proteinExistence type="predicted"/>
<accession>A0A8X7REZ1</accession>
<keyword evidence="3" id="KW-1185">Reference proteome</keyword>
<dbReference type="AlphaFoldDB" id="A0A8X7REZ1"/>
<evidence type="ECO:0000313" key="2">
    <source>
        <dbReference type="EMBL" id="KAG2284049.1"/>
    </source>
</evidence>